<dbReference type="PANTHER" id="PTHR43280">
    <property type="entry name" value="ARAC-FAMILY TRANSCRIPTIONAL REGULATOR"/>
    <property type="match status" value="1"/>
</dbReference>
<keyword evidence="1" id="KW-0805">Transcription regulation</keyword>
<dbReference type="Pfam" id="PF12833">
    <property type="entry name" value="HTH_18"/>
    <property type="match status" value="1"/>
</dbReference>
<feature type="domain" description="HTH araC/xylS-type" evidence="5">
    <location>
        <begin position="275"/>
        <end position="376"/>
    </location>
</feature>
<dbReference type="InterPro" id="IPR018060">
    <property type="entry name" value="HTH_AraC"/>
</dbReference>
<dbReference type="PROSITE" id="PS00041">
    <property type="entry name" value="HTH_ARAC_FAMILY_1"/>
    <property type="match status" value="1"/>
</dbReference>
<keyword evidence="4" id="KW-0472">Membrane</keyword>
<gene>
    <name evidence="6" type="ORF">MTX78_15845</name>
</gene>
<dbReference type="Gene3D" id="1.10.10.60">
    <property type="entry name" value="Homeodomain-like"/>
    <property type="match status" value="2"/>
</dbReference>
<dbReference type="PROSITE" id="PS01124">
    <property type="entry name" value="HTH_ARAC_FAMILY_2"/>
    <property type="match status" value="1"/>
</dbReference>
<name>A0ABY4CU71_9BACT</name>
<evidence type="ECO:0000259" key="5">
    <source>
        <dbReference type="PROSITE" id="PS01124"/>
    </source>
</evidence>
<evidence type="ECO:0000256" key="4">
    <source>
        <dbReference type="SAM" id="Phobius"/>
    </source>
</evidence>
<evidence type="ECO:0000313" key="7">
    <source>
        <dbReference type="Proteomes" id="UP000831113"/>
    </source>
</evidence>
<feature type="transmembrane region" description="Helical" evidence="4">
    <location>
        <begin position="137"/>
        <end position="161"/>
    </location>
</feature>
<dbReference type="PANTHER" id="PTHR43280:SF29">
    <property type="entry name" value="ARAC-FAMILY TRANSCRIPTIONAL REGULATOR"/>
    <property type="match status" value="1"/>
</dbReference>
<keyword evidence="4" id="KW-0812">Transmembrane</keyword>
<accession>A0ABY4CU71</accession>
<keyword evidence="4" id="KW-1133">Transmembrane helix</keyword>
<sequence>MHIIYTLASGSLLLLAFLTFTNPRNVNKKANHWLGVFLFSFACLLLDRVLPDTAIYKKYPHLLGLTELTRFAMAPSLYMGVVYFTYPDRKFHRKDLLHFIPCLLFLFYIIPFFLHTAEEKRAILAGHFPLPNALTALIGRCMFYAIKIQIILYWVAAYIRLRRHQQNVQLFASNIGNIGLGWMRYFLLSLVSLIFLWFNELFFHIQPLIALTPWLFLVAVYCISYFSLRQPEIFDFPEPEVVEIRQIIQEQVQDKKAVLPRIAADQMQPLKDRLYQLMHLEKMYLEAELGLPDLAKRMKLSSHELSYLLNEGLGKNFFQFINEYRVEEAKRLLLSDQHRHLNMLGIAYEAGFSSKTTFNTTFKKVVGQSPSQFVQAHTTQHLKEALE</sequence>
<feature type="transmembrane region" description="Helical" evidence="4">
    <location>
        <begin position="96"/>
        <end position="117"/>
    </location>
</feature>
<keyword evidence="2" id="KW-0238">DNA-binding</keyword>
<dbReference type="InterPro" id="IPR009057">
    <property type="entry name" value="Homeodomain-like_sf"/>
</dbReference>
<evidence type="ECO:0000256" key="3">
    <source>
        <dbReference type="ARBA" id="ARBA00023163"/>
    </source>
</evidence>
<keyword evidence="7" id="KW-1185">Reference proteome</keyword>
<keyword evidence="3" id="KW-0804">Transcription</keyword>
<proteinExistence type="predicted"/>
<feature type="transmembrane region" description="Helical" evidence="4">
    <location>
        <begin position="33"/>
        <end position="50"/>
    </location>
</feature>
<dbReference type="SUPFAM" id="SSF46689">
    <property type="entry name" value="Homeodomain-like"/>
    <property type="match status" value="1"/>
</dbReference>
<dbReference type="EMBL" id="CP094669">
    <property type="protein sequence ID" value="UOG73592.1"/>
    <property type="molecule type" value="Genomic_DNA"/>
</dbReference>
<evidence type="ECO:0000256" key="2">
    <source>
        <dbReference type="ARBA" id="ARBA00023125"/>
    </source>
</evidence>
<evidence type="ECO:0000256" key="1">
    <source>
        <dbReference type="ARBA" id="ARBA00023015"/>
    </source>
</evidence>
<dbReference type="Proteomes" id="UP000831113">
    <property type="component" value="Chromosome"/>
</dbReference>
<feature type="transmembrane region" description="Helical" evidence="4">
    <location>
        <begin position="205"/>
        <end position="228"/>
    </location>
</feature>
<evidence type="ECO:0000313" key="6">
    <source>
        <dbReference type="EMBL" id="UOG73592.1"/>
    </source>
</evidence>
<protein>
    <submittedName>
        <fullName evidence="6">AraC family transcriptional regulator</fullName>
    </submittedName>
</protein>
<dbReference type="SMART" id="SM00342">
    <property type="entry name" value="HTH_ARAC"/>
    <property type="match status" value="1"/>
</dbReference>
<dbReference type="RefSeq" id="WP_243796188.1">
    <property type="nucleotide sequence ID" value="NZ_CP094669.1"/>
</dbReference>
<reference evidence="6 7" key="1">
    <citation type="submission" date="2022-03" db="EMBL/GenBank/DDBJ databases">
        <title>Hymenobactersp. isolated from the air.</title>
        <authorList>
            <person name="Won M."/>
            <person name="Kwon S.-W."/>
        </authorList>
    </citation>
    <scope>NUCLEOTIDE SEQUENCE [LARGE SCALE GENOMIC DNA]</scope>
    <source>
        <strain evidence="6 7">KACC 21982</strain>
    </source>
</reference>
<organism evidence="6 7">
    <name type="scientific">Hymenobacter tibetensis</name>
    <dbReference type="NCBI Taxonomy" id="497967"/>
    <lineage>
        <taxon>Bacteria</taxon>
        <taxon>Pseudomonadati</taxon>
        <taxon>Bacteroidota</taxon>
        <taxon>Cytophagia</taxon>
        <taxon>Cytophagales</taxon>
        <taxon>Hymenobacteraceae</taxon>
        <taxon>Hymenobacter</taxon>
    </lineage>
</organism>
<dbReference type="InterPro" id="IPR018062">
    <property type="entry name" value="HTH_AraC-typ_CS"/>
</dbReference>
<feature type="transmembrane region" description="Helical" evidence="4">
    <location>
        <begin position="182"/>
        <end position="199"/>
    </location>
</feature>